<gene>
    <name evidence="1" type="ORF">M9Y10_013182</name>
</gene>
<dbReference type="EMBL" id="JAPFFF010000019">
    <property type="protein sequence ID" value="KAK8858082.1"/>
    <property type="molecule type" value="Genomic_DNA"/>
</dbReference>
<reference evidence="1 2" key="1">
    <citation type="submission" date="2024-04" db="EMBL/GenBank/DDBJ databases">
        <title>Tritrichomonas musculus Genome.</title>
        <authorList>
            <person name="Alves-Ferreira E."/>
            <person name="Grigg M."/>
            <person name="Lorenzi H."/>
            <person name="Galac M."/>
        </authorList>
    </citation>
    <scope>NUCLEOTIDE SEQUENCE [LARGE SCALE GENOMIC DNA]</scope>
    <source>
        <strain evidence="1 2">EAF2021</strain>
    </source>
</reference>
<sequence length="58" mass="6407">MHPKADTPLVIQLDITKCDAIATILSLAYVINTDINQTVTNVLSKQVSIYASNNYITR</sequence>
<organism evidence="1 2">
    <name type="scientific">Tritrichomonas musculus</name>
    <dbReference type="NCBI Taxonomy" id="1915356"/>
    <lineage>
        <taxon>Eukaryota</taxon>
        <taxon>Metamonada</taxon>
        <taxon>Parabasalia</taxon>
        <taxon>Tritrichomonadida</taxon>
        <taxon>Tritrichomonadidae</taxon>
        <taxon>Tritrichomonas</taxon>
    </lineage>
</organism>
<evidence type="ECO:0000313" key="2">
    <source>
        <dbReference type="Proteomes" id="UP001470230"/>
    </source>
</evidence>
<evidence type="ECO:0000313" key="1">
    <source>
        <dbReference type="EMBL" id="KAK8858082.1"/>
    </source>
</evidence>
<name>A0ABR2I6D2_9EUKA</name>
<comment type="caution">
    <text evidence="1">The sequence shown here is derived from an EMBL/GenBank/DDBJ whole genome shotgun (WGS) entry which is preliminary data.</text>
</comment>
<accession>A0ABR2I6D2</accession>
<protein>
    <submittedName>
        <fullName evidence="1">Uncharacterized protein</fullName>
    </submittedName>
</protein>
<keyword evidence="2" id="KW-1185">Reference proteome</keyword>
<dbReference type="Proteomes" id="UP001470230">
    <property type="component" value="Unassembled WGS sequence"/>
</dbReference>
<proteinExistence type="predicted"/>